<feature type="transmembrane region" description="Helical" evidence="1">
    <location>
        <begin position="257"/>
        <end position="278"/>
    </location>
</feature>
<keyword evidence="3" id="KW-1185">Reference proteome</keyword>
<feature type="transmembrane region" description="Helical" evidence="1">
    <location>
        <begin position="146"/>
        <end position="173"/>
    </location>
</feature>
<dbReference type="STRING" id="633440.SAMN05421869_105423"/>
<proteinExistence type="predicted"/>
<feature type="transmembrane region" description="Helical" evidence="1">
    <location>
        <begin position="511"/>
        <end position="535"/>
    </location>
</feature>
<feature type="transmembrane region" description="Helical" evidence="1">
    <location>
        <begin position="316"/>
        <end position="334"/>
    </location>
</feature>
<dbReference type="RefSeq" id="WP_090931398.1">
    <property type="nucleotide sequence ID" value="NZ_FNDJ01000005.1"/>
</dbReference>
<protein>
    <submittedName>
        <fullName evidence="2">ABC-2 type transport system permease protein</fullName>
    </submittedName>
</protein>
<sequence>MTVTVSRTRGRTGSRAAGGRLTGTGAMIRLALRRDRIKLPLWVLAITALIPRFYGAATTVVAPTPEARLEATLMIQGSFMKVLAGPVFGDPAGTSQQYFLLAYWVEFLLAAALMTILLVTRHTRAEEQTGRAELVRAAAVGRHAQLTAALVLALIGNAALALCSAAAAIAVGFPIGGALLFGASLAAAGLVFGALTAVTAQVTEHSRGAAGLAGVALAVAWILRGAGALQSPEGGPLFWLSPLGWSQQTRVLADERWWPLGLPVLAAGLLVAAAYALAERRDLGASLVAPRPGRASAAPWVRSPFALALRLQQAAIGWWAAAFLAVGLILGAMTGGMLTTDLPIFSAGADLGRAWIGLMVFTGSLYTAVFAVLSVLRLRTEEVRGRSGPVLAGPTGRVTWFGASLLVTVLAVVVLLAVYGAGLGVGAAVSTGDPAYVGEVTRACLIRAPEVLVLLAVPAALLGLAPRLLGLAWAALAYCGFVTVLGTYAGLPDWVPNTSALSHLPWTPLGTFTPVATVVLTALAAILTALGLYGLRRRDLATG</sequence>
<evidence type="ECO:0000313" key="2">
    <source>
        <dbReference type="EMBL" id="SDI43562.1"/>
    </source>
</evidence>
<feature type="transmembrane region" description="Helical" evidence="1">
    <location>
        <begin position="398"/>
        <end position="425"/>
    </location>
</feature>
<feature type="transmembrane region" description="Helical" evidence="1">
    <location>
        <begin position="210"/>
        <end position="229"/>
    </location>
</feature>
<feature type="transmembrane region" description="Helical" evidence="1">
    <location>
        <begin position="445"/>
        <end position="464"/>
    </location>
</feature>
<evidence type="ECO:0000256" key="1">
    <source>
        <dbReference type="SAM" id="Phobius"/>
    </source>
</evidence>
<accession>A0A1G8KJL4</accession>
<evidence type="ECO:0000313" key="3">
    <source>
        <dbReference type="Proteomes" id="UP000199202"/>
    </source>
</evidence>
<feature type="transmembrane region" description="Helical" evidence="1">
    <location>
        <begin position="39"/>
        <end position="57"/>
    </location>
</feature>
<keyword evidence="1" id="KW-0472">Membrane</keyword>
<name>A0A1G8KJL4_9ACTN</name>
<organism evidence="2 3">
    <name type="scientific">Nonomuraea jiangxiensis</name>
    <dbReference type="NCBI Taxonomy" id="633440"/>
    <lineage>
        <taxon>Bacteria</taxon>
        <taxon>Bacillati</taxon>
        <taxon>Actinomycetota</taxon>
        <taxon>Actinomycetes</taxon>
        <taxon>Streptosporangiales</taxon>
        <taxon>Streptosporangiaceae</taxon>
        <taxon>Nonomuraea</taxon>
    </lineage>
</organism>
<keyword evidence="1" id="KW-1133">Transmembrane helix</keyword>
<feature type="transmembrane region" description="Helical" evidence="1">
    <location>
        <begin position="98"/>
        <end position="119"/>
    </location>
</feature>
<keyword evidence="1" id="KW-0812">Transmembrane</keyword>
<reference evidence="2 3" key="1">
    <citation type="submission" date="2016-10" db="EMBL/GenBank/DDBJ databases">
        <authorList>
            <person name="de Groot N.N."/>
        </authorList>
    </citation>
    <scope>NUCLEOTIDE SEQUENCE [LARGE SCALE GENOMIC DNA]</scope>
    <source>
        <strain evidence="2 3">CGMCC 4.6533</strain>
    </source>
</reference>
<gene>
    <name evidence="2" type="ORF">SAMN05421869_105423</name>
</gene>
<dbReference type="AlphaFoldDB" id="A0A1G8KJL4"/>
<feature type="transmembrane region" description="Helical" evidence="1">
    <location>
        <begin position="179"/>
        <end position="198"/>
    </location>
</feature>
<dbReference type="OrthoDB" id="2014935at2"/>
<dbReference type="Proteomes" id="UP000199202">
    <property type="component" value="Unassembled WGS sequence"/>
</dbReference>
<feature type="transmembrane region" description="Helical" evidence="1">
    <location>
        <begin position="354"/>
        <end position="378"/>
    </location>
</feature>
<feature type="transmembrane region" description="Helical" evidence="1">
    <location>
        <begin position="471"/>
        <end position="491"/>
    </location>
</feature>
<dbReference type="EMBL" id="FNDJ01000005">
    <property type="protein sequence ID" value="SDI43562.1"/>
    <property type="molecule type" value="Genomic_DNA"/>
</dbReference>